<evidence type="ECO:0000313" key="2">
    <source>
        <dbReference type="EMBL" id="KAK9121933.1"/>
    </source>
</evidence>
<keyword evidence="3" id="KW-1185">Reference proteome</keyword>
<dbReference type="EMBL" id="JBBNAF010000008">
    <property type="protein sequence ID" value="KAK9121933.1"/>
    <property type="molecule type" value="Genomic_DNA"/>
</dbReference>
<organism evidence="2 3">
    <name type="scientific">Stephania yunnanensis</name>
    <dbReference type="NCBI Taxonomy" id="152371"/>
    <lineage>
        <taxon>Eukaryota</taxon>
        <taxon>Viridiplantae</taxon>
        <taxon>Streptophyta</taxon>
        <taxon>Embryophyta</taxon>
        <taxon>Tracheophyta</taxon>
        <taxon>Spermatophyta</taxon>
        <taxon>Magnoliopsida</taxon>
        <taxon>Ranunculales</taxon>
        <taxon>Menispermaceae</taxon>
        <taxon>Menispermoideae</taxon>
        <taxon>Cissampelideae</taxon>
        <taxon>Stephania</taxon>
    </lineage>
</organism>
<feature type="region of interest" description="Disordered" evidence="1">
    <location>
        <begin position="28"/>
        <end position="49"/>
    </location>
</feature>
<feature type="compositionally biased region" description="Basic and acidic residues" evidence="1">
    <location>
        <begin position="38"/>
        <end position="49"/>
    </location>
</feature>
<evidence type="ECO:0000256" key="1">
    <source>
        <dbReference type="SAM" id="MobiDB-lite"/>
    </source>
</evidence>
<reference evidence="2 3" key="1">
    <citation type="submission" date="2024-01" db="EMBL/GenBank/DDBJ databases">
        <title>Genome assemblies of Stephania.</title>
        <authorList>
            <person name="Yang L."/>
        </authorList>
    </citation>
    <scope>NUCLEOTIDE SEQUENCE [LARGE SCALE GENOMIC DNA]</scope>
    <source>
        <strain evidence="2">YNDBR</strain>
        <tissue evidence="2">Leaf</tissue>
    </source>
</reference>
<sequence>MVGFNHEGTSDLPHQNPSMIRVAEASKKDVVGAQQAELHPDHHQFKGVA</sequence>
<comment type="caution">
    <text evidence="2">The sequence shown here is derived from an EMBL/GenBank/DDBJ whole genome shotgun (WGS) entry which is preliminary data.</text>
</comment>
<accession>A0AAP0IUD3</accession>
<protein>
    <submittedName>
        <fullName evidence="2">Uncharacterized protein</fullName>
    </submittedName>
</protein>
<evidence type="ECO:0000313" key="3">
    <source>
        <dbReference type="Proteomes" id="UP001420932"/>
    </source>
</evidence>
<gene>
    <name evidence="2" type="ORF">Syun_019550</name>
</gene>
<dbReference type="AlphaFoldDB" id="A0AAP0IUD3"/>
<proteinExistence type="predicted"/>
<dbReference type="Proteomes" id="UP001420932">
    <property type="component" value="Unassembled WGS sequence"/>
</dbReference>
<name>A0AAP0IUD3_9MAGN</name>